<keyword evidence="9" id="KW-0687">Ribonucleoprotein</keyword>
<dbReference type="GO" id="GO:0030532">
    <property type="term" value="C:small nuclear ribonucleoprotein complex"/>
    <property type="evidence" value="ECO:0007669"/>
    <property type="project" value="UniProtKB-ARBA"/>
</dbReference>
<dbReference type="CDD" id="cd12246">
    <property type="entry name" value="RRM1_U1A_like"/>
    <property type="match status" value="1"/>
</dbReference>
<dbReference type="InterPro" id="IPR035979">
    <property type="entry name" value="RBD_domain_sf"/>
</dbReference>
<evidence type="ECO:0000256" key="4">
    <source>
        <dbReference type="ARBA" id="ARBA00022728"/>
    </source>
</evidence>
<keyword evidence="6 10" id="KW-0694">RNA-binding</keyword>
<organism evidence="12 13">
    <name type="scientific">Blepharisma stoltei</name>
    <dbReference type="NCBI Taxonomy" id="1481888"/>
    <lineage>
        <taxon>Eukaryota</taxon>
        <taxon>Sar</taxon>
        <taxon>Alveolata</taxon>
        <taxon>Ciliophora</taxon>
        <taxon>Postciliodesmatophora</taxon>
        <taxon>Heterotrichea</taxon>
        <taxon>Heterotrichida</taxon>
        <taxon>Blepharismidae</taxon>
        <taxon>Blepharisma</taxon>
    </lineage>
</organism>
<gene>
    <name evidence="12" type="ORF">BSTOLATCC_MIC46472</name>
</gene>
<dbReference type="GO" id="GO:0008380">
    <property type="term" value="P:RNA splicing"/>
    <property type="evidence" value="ECO:0007669"/>
    <property type="project" value="UniProtKB-KW"/>
</dbReference>
<evidence type="ECO:0000256" key="1">
    <source>
        <dbReference type="ARBA" id="ARBA00004123"/>
    </source>
</evidence>
<evidence type="ECO:0000256" key="5">
    <source>
        <dbReference type="ARBA" id="ARBA00022737"/>
    </source>
</evidence>
<dbReference type="PROSITE" id="PS50102">
    <property type="entry name" value="RRM"/>
    <property type="match status" value="2"/>
</dbReference>
<sequence length="215" mass="25127">METVDPNETLYIQNLNEKIKSDEMRVLLYQLFAQYGTVLEVQTQKQYRMRGQAFVVYDSKEDATNAMRLLQGYSFHGKTLRISYSKVKSDIITKREGTYIPRDHTESSFKRQHFFRKLEEKQAKRRGMQIEMPSNGHAGANHILFIERIDSSIPENVIASLFSLYKGYKEVRMIPEKRVAFIEFDEDFQAAKALEGLNGYKITENCQLIISYAKR</sequence>
<dbReference type="GO" id="GO:0006397">
    <property type="term" value="P:mRNA processing"/>
    <property type="evidence" value="ECO:0007669"/>
    <property type="project" value="UniProtKB-KW"/>
</dbReference>
<keyword evidence="13" id="KW-1185">Reference proteome</keyword>
<dbReference type="FunFam" id="3.30.70.330:FF:000029">
    <property type="entry name" value="U2 small nuclear ribonucleoprotein B"/>
    <property type="match status" value="1"/>
</dbReference>
<evidence type="ECO:0000256" key="7">
    <source>
        <dbReference type="ARBA" id="ARBA00023187"/>
    </source>
</evidence>
<keyword evidence="5" id="KW-0677">Repeat</keyword>
<evidence type="ECO:0000256" key="6">
    <source>
        <dbReference type="ARBA" id="ARBA00022884"/>
    </source>
</evidence>
<keyword evidence="3" id="KW-0507">mRNA processing</keyword>
<evidence type="ECO:0000313" key="12">
    <source>
        <dbReference type="EMBL" id="CAG9328471.1"/>
    </source>
</evidence>
<dbReference type="Gene3D" id="3.30.70.330">
    <property type="match status" value="2"/>
</dbReference>
<dbReference type="SUPFAM" id="SSF54928">
    <property type="entry name" value="RNA-binding domain, RBD"/>
    <property type="match status" value="1"/>
</dbReference>
<dbReference type="PANTHER" id="PTHR10501">
    <property type="entry name" value="U1 SMALL NUCLEAR RIBONUCLEOPROTEIN A/U2 SMALL NUCLEAR RIBONUCLEOPROTEIN B"/>
    <property type="match status" value="1"/>
</dbReference>
<keyword evidence="7" id="KW-0508">mRNA splicing</keyword>
<feature type="domain" description="RRM" evidence="11">
    <location>
        <begin position="8"/>
        <end position="87"/>
    </location>
</feature>
<evidence type="ECO:0000256" key="2">
    <source>
        <dbReference type="ARBA" id="ARBA00007243"/>
    </source>
</evidence>
<dbReference type="SMART" id="SM00360">
    <property type="entry name" value="RRM"/>
    <property type="match status" value="2"/>
</dbReference>
<proteinExistence type="inferred from homology"/>
<evidence type="ECO:0000256" key="9">
    <source>
        <dbReference type="ARBA" id="ARBA00023274"/>
    </source>
</evidence>
<protein>
    <recommendedName>
        <fullName evidence="11">RRM domain-containing protein</fullName>
    </recommendedName>
</protein>
<keyword evidence="4" id="KW-0747">Spliceosome</keyword>
<evidence type="ECO:0000256" key="10">
    <source>
        <dbReference type="PROSITE-ProRule" id="PRU00176"/>
    </source>
</evidence>
<accession>A0AAU9JMJ1</accession>
<dbReference type="CDD" id="cd12247">
    <property type="entry name" value="RRM2_U1A_like"/>
    <property type="match status" value="1"/>
</dbReference>
<feature type="domain" description="RRM" evidence="11">
    <location>
        <begin position="142"/>
        <end position="215"/>
    </location>
</feature>
<dbReference type="EMBL" id="CAJZBQ010000046">
    <property type="protein sequence ID" value="CAG9328471.1"/>
    <property type="molecule type" value="Genomic_DNA"/>
</dbReference>
<comment type="subcellular location">
    <subcellularLocation>
        <location evidence="1">Nucleus</location>
    </subcellularLocation>
</comment>
<dbReference type="GO" id="GO:0005681">
    <property type="term" value="C:spliceosomal complex"/>
    <property type="evidence" value="ECO:0007669"/>
    <property type="project" value="UniProtKB-KW"/>
</dbReference>
<dbReference type="FunFam" id="3.30.70.330:FF:000039">
    <property type="entry name" value="U1 small nuclear ribonucleoprotein A"/>
    <property type="match status" value="1"/>
</dbReference>
<comment type="similarity">
    <text evidence="2">Belongs to the RRM U1 A/B'' family.</text>
</comment>
<dbReference type="Pfam" id="PF00076">
    <property type="entry name" value="RRM_1"/>
    <property type="match status" value="2"/>
</dbReference>
<evidence type="ECO:0000313" key="13">
    <source>
        <dbReference type="Proteomes" id="UP001162131"/>
    </source>
</evidence>
<comment type="caution">
    <text evidence="12">The sequence shown here is derived from an EMBL/GenBank/DDBJ whole genome shotgun (WGS) entry which is preliminary data.</text>
</comment>
<evidence type="ECO:0000259" key="11">
    <source>
        <dbReference type="PROSITE" id="PS50102"/>
    </source>
</evidence>
<dbReference type="InterPro" id="IPR012677">
    <property type="entry name" value="Nucleotide-bd_a/b_plait_sf"/>
</dbReference>
<dbReference type="Proteomes" id="UP001162131">
    <property type="component" value="Unassembled WGS sequence"/>
</dbReference>
<keyword evidence="8" id="KW-0539">Nucleus</keyword>
<evidence type="ECO:0000256" key="3">
    <source>
        <dbReference type="ARBA" id="ARBA00022664"/>
    </source>
</evidence>
<reference evidence="12" key="1">
    <citation type="submission" date="2021-09" db="EMBL/GenBank/DDBJ databases">
        <authorList>
            <consortium name="AG Swart"/>
            <person name="Singh M."/>
            <person name="Singh A."/>
            <person name="Seah K."/>
            <person name="Emmerich C."/>
        </authorList>
    </citation>
    <scope>NUCLEOTIDE SEQUENCE</scope>
    <source>
        <strain evidence="12">ATCC30299</strain>
    </source>
</reference>
<dbReference type="GO" id="GO:0003723">
    <property type="term" value="F:RNA binding"/>
    <property type="evidence" value="ECO:0007669"/>
    <property type="project" value="UniProtKB-UniRule"/>
</dbReference>
<name>A0AAU9JMJ1_9CILI</name>
<dbReference type="AlphaFoldDB" id="A0AAU9JMJ1"/>
<dbReference type="InterPro" id="IPR000504">
    <property type="entry name" value="RRM_dom"/>
</dbReference>
<evidence type="ECO:0000256" key="8">
    <source>
        <dbReference type="ARBA" id="ARBA00023242"/>
    </source>
</evidence>